<dbReference type="RefSeq" id="WP_014438053.1">
    <property type="nucleotide sequence ID" value="NC_017080.1"/>
</dbReference>
<dbReference type="SUPFAM" id="SSF69754">
    <property type="entry name" value="Ribosome binding protein Y (YfiA homologue)"/>
    <property type="match status" value="1"/>
</dbReference>
<evidence type="ECO:0000313" key="2">
    <source>
        <dbReference type="Proteomes" id="UP000007881"/>
    </source>
</evidence>
<keyword evidence="2" id="KW-1185">Reference proteome</keyword>
<dbReference type="STRING" id="1142394.PSMK_26810"/>
<sequence>MQIQINFGDVDASDALKTRVNEQVEKAMARVSHGITRVEVHLRDDNAGKHGNDDKRAVMEARPEGHRPITVDSKGEDLYKVIDEAAAKLGRAVKSHLDRISER</sequence>
<dbReference type="EMBL" id="AP012338">
    <property type="protein sequence ID" value="BAM04840.1"/>
    <property type="molecule type" value="Genomic_DNA"/>
</dbReference>
<reference evidence="1 2" key="1">
    <citation type="submission" date="2012-02" db="EMBL/GenBank/DDBJ databases">
        <title>Complete genome sequence of Phycisphaera mikurensis NBRC 102666.</title>
        <authorList>
            <person name="Ankai A."/>
            <person name="Hosoyama A."/>
            <person name="Terui Y."/>
            <person name="Sekine M."/>
            <person name="Fukai R."/>
            <person name="Kato Y."/>
            <person name="Nakamura S."/>
            <person name="Yamada-Narita S."/>
            <person name="Kawakoshi A."/>
            <person name="Fukunaga Y."/>
            <person name="Yamazaki S."/>
            <person name="Fujita N."/>
        </authorList>
    </citation>
    <scope>NUCLEOTIDE SEQUENCE [LARGE SCALE GENOMIC DNA]</scope>
    <source>
        <strain evidence="2">NBRC 102666 / KCTC 22515 / FYK2301M01</strain>
    </source>
</reference>
<dbReference type="AlphaFoldDB" id="I0IHV2"/>
<protein>
    <recommendedName>
        <fullName evidence="3">Ribosomal subunit interface protein</fullName>
    </recommendedName>
</protein>
<dbReference type="Proteomes" id="UP000007881">
    <property type="component" value="Chromosome"/>
</dbReference>
<dbReference type="InterPro" id="IPR003489">
    <property type="entry name" value="RHF/RaiA"/>
</dbReference>
<dbReference type="HOGENOM" id="CLU_142879_0_0_0"/>
<dbReference type="Pfam" id="PF02482">
    <property type="entry name" value="Ribosomal_S30AE"/>
    <property type="match status" value="1"/>
</dbReference>
<proteinExistence type="predicted"/>
<name>I0IHV2_PHYMF</name>
<evidence type="ECO:0008006" key="3">
    <source>
        <dbReference type="Google" id="ProtNLM"/>
    </source>
</evidence>
<accession>I0IHV2</accession>
<dbReference type="KEGG" id="phm:PSMK_26810"/>
<dbReference type="eggNOG" id="COG1544">
    <property type="taxonomic scope" value="Bacteria"/>
</dbReference>
<evidence type="ECO:0000313" key="1">
    <source>
        <dbReference type="EMBL" id="BAM04840.1"/>
    </source>
</evidence>
<dbReference type="Gene3D" id="3.30.160.100">
    <property type="entry name" value="Ribosome hibernation promotion factor-like"/>
    <property type="match status" value="1"/>
</dbReference>
<dbReference type="InterPro" id="IPR036567">
    <property type="entry name" value="RHF-like"/>
</dbReference>
<gene>
    <name evidence="1" type="ordered locus">PSMK_26810</name>
</gene>
<dbReference type="OrthoDB" id="121633at2"/>
<organism evidence="1 2">
    <name type="scientific">Phycisphaera mikurensis (strain NBRC 102666 / KCTC 22515 / FYK2301M01)</name>
    <dbReference type="NCBI Taxonomy" id="1142394"/>
    <lineage>
        <taxon>Bacteria</taxon>
        <taxon>Pseudomonadati</taxon>
        <taxon>Planctomycetota</taxon>
        <taxon>Phycisphaerae</taxon>
        <taxon>Phycisphaerales</taxon>
        <taxon>Phycisphaeraceae</taxon>
        <taxon>Phycisphaera</taxon>
    </lineage>
</organism>